<dbReference type="GO" id="GO:0015562">
    <property type="term" value="F:efflux transmembrane transporter activity"/>
    <property type="evidence" value="ECO:0007669"/>
    <property type="project" value="InterPro"/>
</dbReference>
<feature type="signal peptide" evidence="1">
    <location>
        <begin position="1"/>
        <end position="24"/>
    </location>
</feature>
<reference evidence="2 3" key="2">
    <citation type="submission" date="2017-12" db="EMBL/GenBank/DDBJ databases">
        <title>Genome sequence of Rhizobium sullae HCNT1 isolated from Sulla coronaria nodules and featuring peculiar denitrification phenotypes.</title>
        <authorList>
            <person name="De Diego-Diaz B."/>
            <person name="Treu L."/>
            <person name="Campanaro S."/>
            <person name="Da Silva Duarte V."/>
            <person name="Basaglia M."/>
            <person name="Favaro L."/>
            <person name="Casella S."/>
            <person name="Squartini A."/>
        </authorList>
    </citation>
    <scope>NUCLEOTIDE SEQUENCE [LARGE SCALE GENOMIC DNA]</scope>
    <source>
        <strain evidence="2 3">HCNT1</strain>
    </source>
</reference>
<dbReference type="PROSITE" id="PS51257">
    <property type="entry name" value="PROKAR_LIPOPROTEIN"/>
    <property type="match status" value="1"/>
</dbReference>
<comment type="caution">
    <text evidence="2">The sequence shown here is derived from an EMBL/GenBank/DDBJ whole genome shotgun (WGS) entry which is preliminary data.</text>
</comment>
<reference evidence="2 3" key="1">
    <citation type="submission" date="2017-11" db="EMBL/GenBank/DDBJ databases">
        <authorList>
            <person name="Han C.G."/>
        </authorList>
    </citation>
    <scope>NUCLEOTIDE SEQUENCE [LARGE SCALE GENOMIC DNA]</scope>
    <source>
        <strain evidence="2 3">HCNT1</strain>
    </source>
</reference>
<dbReference type="Gene3D" id="1.20.1600.10">
    <property type="entry name" value="Outer membrane efflux proteins (OEP)"/>
    <property type="match status" value="1"/>
</dbReference>
<dbReference type="PANTHER" id="PTHR30203">
    <property type="entry name" value="OUTER MEMBRANE CATION EFFLUX PROTEIN"/>
    <property type="match status" value="1"/>
</dbReference>
<accession>A0A2N0D8V6</accession>
<sequence>MITIRKLAAVATLPVVLASCVSGADYAKRDAGFSTVAAKTSTVTAKQTVWVQNQQQAQAASAQVKTLLARKQALDAETAVQIALLNNKGLQAAYADLGDSAADAWQSTLFINPTVSIGTTGIGTPELEAFKTIEGMITTNILALATKNRDVAIADTRFRQAQLTAAVTTLQLAADTRRAFIGAVAAWENVGQLQRAQAAADAASELAEKLGETGAMAKGAQAREHVFVAELAAETAKARLAARLAKEELTRLMGLWGSDLDYQVPNSLPPLPKAVVRRDTIEAEALRNRIDLQVAKLELEATARSYGLTEATRYVTDLEILTGFETEQEIEDDEKKTRTTAQVELEFAIPIFDTGKARMRKAEVAYMRAANQLAEKAVNVRSQARSAYEAYRANYDIARHYRNAVVPLRTKVEEESLLTYNGMITNTFELLTDTRDKINAILLSVNAKRDFWLAEANLAPAIYGGGATNASAETEVAAASESSGGGGH</sequence>
<evidence type="ECO:0000256" key="1">
    <source>
        <dbReference type="SAM" id="SignalP"/>
    </source>
</evidence>
<dbReference type="AlphaFoldDB" id="A0A2N0D8V6"/>
<gene>
    <name evidence="2" type="ORF">CWR43_17180</name>
</gene>
<keyword evidence="1" id="KW-0732">Signal</keyword>
<dbReference type="PANTHER" id="PTHR30203:SF24">
    <property type="entry name" value="BLR4935 PROTEIN"/>
    <property type="match status" value="1"/>
</dbReference>
<evidence type="ECO:0000313" key="2">
    <source>
        <dbReference type="EMBL" id="PKA42545.1"/>
    </source>
</evidence>
<protein>
    <submittedName>
        <fullName evidence="2">Copper resistance protein</fullName>
    </submittedName>
</protein>
<dbReference type="InterPro" id="IPR010131">
    <property type="entry name" value="MdtP/NodT-like"/>
</dbReference>
<dbReference type="SUPFAM" id="SSF56954">
    <property type="entry name" value="Outer membrane efflux proteins (OEP)"/>
    <property type="match status" value="1"/>
</dbReference>
<dbReference type="Proteomes" id="UP000232164">
    <property type="component" value="Unassembled WGS sequence"/>
</dbReference>
<dbReference type="EMBL" id="PIQN01000011">
    <property type="protein sequence ID" value="PKA42545.1"/>
    <property type="molecule type" value="Genomic_DNA"/>
</dbReference>
<name>A0A2N0D8V6_RHISU</name>
<feature type="chain" id="PRO_5014702821" evidence="1">
    <location>
        <begin position="25"/>
        <end position="488"/>
    </location>
</feature>
<dbReference type="RefSeq" id="WP_100771845.1">
    <property type="nucleotide sequence ID" value="NZ_PIQN01000011.1"/>
</dbReference>
<proteinExistence type="predicted"/>
<evidence type="ECO:0000313" key="3">
    <source>
        <dbReference type="Proteomes" id="UP000232164"/>
    </source>
</evidence>
<organism evidence="2 3">
    <name type="scientific">Rhizobium sullae</name>
    <name type="common">Rhizobium hedysari</name>
    <dbReference type="NCBI Taxonomy" id="50338"/>
    <lineage>
        <taxon>Bacteria</taxon>
        <taxon>Pseudomonadati</taxon>
        <taxon>Pseudomonadota</taxon>
        <taxon>Alphaproteobacteria</taxon>
        <taxon>Hyphomicrobiales</taxon>
        <taxon>Rhizobiaceae</taxon>
        <taxon>Rhizobium/Agrobacterium group</taxon>
        <taxon>Rhizobium</taxon>
    </lineage>
</organism>